<dbReference type="AlphaFoldDB" id="A0A255Y6J2"/>
<reference evidence="1 2" key="1">
    <citation type="submission" date="2017-07" db="EMBL/GenBank/DDBJ databases">
        <title>Sandarakinorhabdus cyanobacteriorum sp. nov., a novel bacterium isolated from cyanobacterial aggregates in a eutrophic lake.</title>
        <authorList>
            <person name="Cai H."/>
        </authorList>
    </citation>
    <scope>NUCLEOTIDE SEQUENCE [LARGE SCALE GENOMIC DNA]</scope>
    <source>
        <strain evidence="1 2">TH057</strain>
    </source>
</reference>
<dbReference type="PANTHER" id="PTHR36922:SF1">
    <property type="entry name" value="DUF1993 DOMAIN-CONTAINING PROTEIN"/>
    <property type="match status" value="1"/>
</dbReference>
<gene>
    <name evidence="1" type="ORF">CHU93_15915</name>
</gene>
<name>A0A255Y6J2_9SPHN</name>
<evidence type="ECO:0000313" key="1">
    <source>
        <dbReference type="EMBL" id="OYQ24324.1"/>
    </source>
</evidence>
<dbReference type="Proteomes" id="UP000216991">
    <property type="component" value="Unassembled WGS sequence"/>
</dbReference>
<dbReference type="InterPro" id="IPR034660">
    <property type="entry name" value="DinB/YfiT-like"/>
</dbReference>
<keyword evidence="2" id="KW-1185">Reference proteome</keyword>
<dbReference type="OrthoDB" id="338237at2"/>
<evidence type="ECO:0000313" key="2">
    <source>
        <dbReference type="Proteomes" id="UP000216991"/>
    </source>
</evidence>
<dbReference type="Pfam" id="PF09351">
    <property type="entry name" value="DUF1993"/>
    <property type="match status" value="1"/>
</dbReference>
<evidence type="ECO:0008006" key="3">
    <source>
        <dbReference type="Google" id="ProtNLM"/>
    </source>
</evidence>
<sequence>MPISLHAAFVPSCRQIIGGCLQVLAKAEAAGACDPAEARLAPDMYPLGFQVKQVAMHSAGAIAAVRVGQFSPGGAPLEASYAAFAAALREADEALASVSEAEMEGFIGGTTLFVFGERKMPFKSEDFLLSFSQPNFYFHASMVYAILRNAGVALGKMDYMGRPRMAL</sequence>
<dbReference type="SUPFAM" id="SSF109854">
    <property type="entry name" value="DinB/YfiT-like putative metalloenzymes"/>
    <property type="match status" value="1"/>
</dbReference>
<accession>A0A255Y6J2</accession>
<proteinExistence type="predicted"/>
<comment type="caution">
    <text evidence="1">The sequence shown here is derived from an EMBL/GenBank/DDBJ whole genome shotgun (WGS) entry which is preliminary data.</text>
</comment>
<dbReference type="RefSeq" id="WP_094475131.1">
    <property type="nucleotide sequence ID" value="NZ_NOXT01000125.1"/>
</dbReference>
<organism evidence="1 2">
    <name type="scientific">Sandarakinorhabdus cyanobacteriorum</name>
    <dbReference type="NCBI Taxonomy" id="1981098"/>
    <lineage>
        <taxon>Bacteria</taxon>
        <taxon>Pseudomonadati</taxon>
        <taxon>Pseudomonadota</taxon>
        <taxon>Alphaproteobacteria</taxon>
        <taxon>Sphingomonadales</taxon>
        <taxon>Sphingosinicellaceae</taxon>
        <taxon>Sandarakinorhabdus</taxon>
    </lineage>
</organism>
<dbReference type="InterPro" id="IPR018531">
    <property type="entry name" value="DUF1993"/>
</dbReference>
<protein>
    <recommendedName>
        <fullName evidence="3">DUF1993 domain-containing protein</fullName>
    </recommendedName>
</protein>
<dbReference type="EMBL" id="NOXT01000125">
    <property type="protein sequence ID" value="OYQ24324.1"/>
    <property type="molecule type" value="Genomic_DNA"/>
</dbReference>
<dbReference type="Gene3D" id="1.20.120.450">
    <property type="entry name" value="dinb family like domain"/>
    <property type="match status" value="1"/>
</dbReference>
<dbReference type="PANTHER" id="PTHR36922">
    <property type="entry name" value="BLL2446 PROTEIN"/>
    <property type="match status" value="1"/>
</dbReference>